<protein>
    <submittedName>
        <fullName evidence="1">Uncharacterized protein</fullName>
    </submittedName>
</protein>
<comment type="caution">
    <text evidence="1">The sequence shown here is derived from an EMBL/GenBank/DDBJ whole genome shotgun (WGS) entry which is preliminary data.</text>
</comment>
<name>A0ABP7GRF0_9FLAO</name>
<dbReference type="RefSeq" id="WP_345145399.1">
    <property type="nucleotide sequence ID" value="NZ_BAABDU010000004.1"/>
</dbReference>
<gene>
    <name evidence="1" type="ORF">GCM10022423_29760</name>
</gene>
<evidence type="ECO:0000313" key="1">
    <source>
        <dbReference type="EMBL" id="GAA3773311.1"/>
    </source>
</evidence>
<organism evidence="1 2">
    <name type="scientific">Flavobacterium ginsengiterrae</name>
    <dbReference type="NCBI Taxonomy" id="871695"/>
    <lineage>
        <taxon>Bacteria</taxon>
        <taxon>Pseudomonadati</taxon>
        <taxon>Bacteroidota</taxon>
        <taxon>Flavobacteriia</taxon>
        <taxon>Flavobacteriales</taxon>
        <taxon>Flavobacteriaceae</taxon>
        <taxon>Flavobacterium</taxon>
    </lineage>
</organism>
<dbReference type="Proteomes" id="UP001500748">
    <property type="component" value="Unassembled WGS sequence"/>
</dbReference>
<dbReference type="EMBL" id="BAABDU010000004">
    <property type="protein sequence ID" value="GAA3773311.1"/>
    <property type="molecule type" value="Genomic_DNA"/>
</dbReference>
<keyword evidence="2" id="KW-1185">Reference proteome</keyword>
<proteinExistence type="predicted"/>
<accession>A0ABP7GRF0</accession>
<sequence>MEAFSNFSQKYQENMDFLDRFIDLKMFSARIISFITKQKKVLTFHSHILENSYTTLENIKTCCANGGFADVNSLVRRFRDDLLLYVYILAFINRRKPFSEKSLENFKMDTIENFVKSFESLEMNSNMSDDETAVEGWITSTIEIYQNK</sequence>
<evidence type="ECO:0000313" key="2">
    <source>
        <dbReference type="Proteomes" id="UP001500748"/>
    </source>
</evidence>
<reference evidence="2" key="1">
    <citation type="journal article" date="2019" name="Int. J. Syst. Evol. Microbiol.">
        <title>The Global Catalogue of Microorganisms (GCM) 10K type strain sequencing project: providing services to taxonomists for standard genome sequencing and annotation.</title>
        <authorList>
            <consortium name="The Broad Institute Genomics Platform"/>
            <consortium name="The Broad Institute Genome Sequencing Center for Infectious Disease"/>
            <person name="Wu L."/>
            <person name="Ma J."/>
        </authorList>
    </citation>
    <scope>NUCLEOTIDE SEQUENCE [LARGE SCALE GENOMIC DNA]</scope>
    <source>
        <strain evidence="2">JCM 17337</strain>
    </source>
</reference>